<dbReference type="KEGG" id="prel:PRELSG_1025100"/>
<evidence type="ECO:0000313" key="3">
    <source>
        <dbReference type="Proteomes" id="UP000220158"/>
    </source>
</evidence>
<dbReference type="AlphaFoldDB" id="A0A1J1H7F3"/>
<evidence type="ECO:0000256" key="1">
    <source>
        <dbReference type="SAM" id="Phobius"/>
    </source>
</evidence>
<dbReference type="RefSeq" id="XP_028533598.1">
    <property type="nucleotide sequence ID" value="XM_028677183.1"/>
</dbReference>
<evidence type="ECO:0000313" key="2">
    <source>
        <dbReference type="EMBL" id="CRH00595.1"/>
    </source>
</evidence>
<reference evidence="2 3" key="1">
    <citation type="submission" date="2015-04" db="EMBL/GenBank/DDBJ databases">
        <authorList>
            <consortium name="Pathogen Informatics"/>
        </authorList>
    </citation>
    <scope>NUCLEOTIDE SEQUENCE [LARGE SCALE GENOMIC DNA]</scope>
    <source>
        <strain evidence="2 3">SGS1</strain>
    </source>
</reference>
<sequence length="155" mass="18258">MNFILRNLPIFTVYFFFFINNFSGTNLTSIKYALNKIMIEENKWKNKRDNKTCINQLILKIVKNEIGYKELPSKSLLMTSKLYNIKKLFDDLSEDEKLSKIIGACGNYVYLKYIETIIFTLHENVQTVNLKNFLQLLISKDVCIEFNQDSVEFVD</sequence>
<dbReference type="EMBL" id="LN835305">
    <property type="protein sequence ID" value="CRH00595.1"/>
    <property type="molecule type" value="Genomic_DNA"/>
</dbReference>
<keyword evidence="3" id="KW-1185">Reference proteome</keyword>
<name>A0A1J1H7F3_PLARL</name>
<keyword evidence="1" id="KW-1133">Transmembrane helix</keyword>
<protein>
    <submittedName>
        <fullName evidence="2">Uncharacterized protein</fullName>
    </submittedName>
</protein>
<organism evidence="2 3">
    <name type="scientific">Plasmodium relictum</name>
    <dbReference type="NCBI Taxonomy" id="85471"/>
    <lineage>
        <taxon>Eukaryota</taxon>
        <taxon>Sar</taxon>
        <taxon>Alveolata</taxon>
        <taxon>Apicomplexa</taxon>
        <taxon>Aconoidasida</taxon>
        <taxon>Haemosporida</taxon>
        <taxon>Plasmodiidae</taxon>
        <taxon>Plasmodium</taxon>
        <taxon>Plasmodium (Haemamoeba)</taxon>
    </lineage>
</organism>
<keyword evidence="1" id="KW-0812">Transmembrane</keyword>
<feature type="transmembrane region" description="Helical" evidence="1">
    <location>
        <begin position="12"/>
        <end position="34"/>
    </location>
</feature>
<accession>A0A1J1H7F3</accession>
<dbReference type="Proteomes" id="UP000220158">
    <property type="component" value="Chromosome 10"/>
</dbReference>
<gene>
    <name evidence="2" type="ORF">PRELSG_1025100</name>
</gene>
<proteinExistence type="predicted"/>
<dbReference type="OMA" id="VCIEFDQ"/>
<dbReference type="OrthoDB" id="383171at2759"/>
<dbReference type="VEuPathDB" id="PlasmoDB:PRELSG_1025100"/>
<keyword evidence="1" id="KW-0472">Membrane</keyword>
<dbReference type="GeneID" id="39736718"/>